<comment type="caution">
    <text evidence="1">The sequence shown here is derived from an EMBL/GenBank/DDBJ whole genome shotgun (WGS) entry which is preliminary data.</text>
</comment>
<dbReference type="AlphaFoldDB" id="A0A841V796"/>
<reference evidence="1 2" key="1">
    <citation type="submission" date="2020-07" db="EMBL/GenBank/DDBJ databases">
        <title>Genomes of two Microcystis aeruginosa (Cyanobacteria) strains from Florida (USA) with disparate toxicogenic potential.</title>
        <authorList>
            <person name="Lefler F.W."/>
            <person name="Barbosa M."/>
            <person name="Berthold D.E."/>
            <person name="Laughinghouse H.D. IV."/>
        </authorList>
    </citation>
    <scope>NUCLEOTIDE SEQUENCE [LARGE SCALE GENOMIC DNA]</scope>
    <source>
        <strain evidence="1 2">BLCCF158</strain>
    </source>
</reference>
<dbReference type="Proteomes" id="UP000525432">
    <property type="component" value="Unassembled WGS sequence"/>
</dbReference>
<protein>
    <submittedName>
        <fullName evidence="1">Uncharacterized protein</fullName>
    </submittedName>
</protein>
<sequence>MSLTYSQQALLFAVSSYEVWQEAVEADRQIAIPGHYRPEQGNYRFFQARIKDFVSKNTKSAKVTV</sequence>
<dbReference type="RefSeq" id="WP_185240382.1">
    <property type="nucleotide sequence ID" value="NZ_JACEGC010000085.1"/>
</dbReference>
<organism evidence="1 2">
    <name type="scientific">Microcystis aeruginosa BLCC-F158</name>
    <dbReference type="NCBI Taxonomy" id="2755316"/>
    <lineage>
        <taxon>Bacteria</taxon>
        <taxon>Bacillati</taxon>
        <taxon>Cyanobacteriota</taxon>
        <taxon>Cyanophyceae</taxon>
        <taxon>Oscillatoriophycideae</taxon>
        <taxon>Chroococcales</taxon>
        <taxon>Microcystaceae</taxon>
        <taxon>Microcystis</taxon>
    </lineage>
</organism>
<name>A0A841V796_MICAE</name>
<evidence type="ECO:0000313" key="2">
    <source>
        <dbReference type="Proteomes" id="UP000525432"/>
    </source>
</evidence>
<gene>
    <name evidence="1" type="ORF">H0901_15710</name>
</gene>
<proteinExistence type="predicted"/>
<accession>A0A841V796</accession>
<evidence type="ECO:0000313" key="1">
    <source>
        <dbReference type="EMBL" id="MBC1196657.1"/>
    </source>
</evidence>
<dbReference type="EMBL" id="JACEGC010000085">
    <property type="protein sequence ID" value="MBC1196657.1"/>
    <property type="molecule type" value="Genomic_DNA"/>
</dbReference>